<dbReference type="SUPFAM" id="SSF54427">
    <property type="entry name" value="NTF2-like"/>
    <property type="match status" value="1"/>
</dbReference>
<dbReference type="SMART" id="SM00903">
    <property type="entry name" value="Flavin_Reduct"/>
    <property type="match status" value="1"/>
</dbReference>
<dbReference type="Proteomes" id="UP000020595">
    <property type="component" value="Unassembled WGS sequence"/>
</dbReference>
<dbReference type="InterPro" id="IPR002563">
    <property type="entry name" value="Flavin_Rdtase-like_dom"/>
</dbReference>
<gene>
    <name evidence="4" type="ORF">J512_1072</name>
</gene>
<dbReference type="EMBL" id="JEWH01000009">
    <property type="protein sequence ID" value="EXB06661.1"/>
    <property type="molecule type" value="Genomic_DNA"/>
</dbReference>
<dbReference type="PATRIC" id="fig|1310613.3.peg.1025"/>
<dbReference type="Pfam" id="PF07366">
    <property type="entry name" value="SnoaL"/>
    <property type="match status" value="1"/>
</dbReference>
<feature type="domain" description="Flavin reductase like" evidence="3">
    <location>
        <begin position="17"/>
        <end position="160"/>
    </location>
</feature>
<proteinExistence type="inferred from homology"/>
<sequence>MTVTSPVIAPADQRKLFSLLPTGVVAITGMTEDDKPTGLVVGTFQSLSLEPALVTFCVDKSSSTWPVLRNKGKFTANILSTSQLDVCKALGRKGDEKFKGLSYQDSPIGTPRLAQSVAWIDCQVLSEVIAGDHFMIVGAIKAFEFGTENALIFSGGKFGECQPLPTTNPETDNNIANADLVSRISNAWTKAWGEGETAAFENIVSSDYVRYSKGSQKLNLADMIQQIQESHAAFSNFKVEVLHTVQEDGFIALHWKTVAKHTGLFMGVPATYRDVTVHGSSFMKHKNGLITQEWVVWDPRELLASIDIWHLGDKAV</sequence>
<dbReference type="InterPro" id="IPR012349">
    <property type="entry name" value="Split_barrel_FMN-bd"/>
</dbReference>
<organism evidence="4 5">
    <name type="scientific">Acinetobacter baumannii (strain 1295743)</name>
    <dbReference type="NCBI Taxonomy" id="1310613"/>
    <lineage>
        <taxon>Bacteria</taxon>
        <taxon>Pseudomonadati</taxon>
        <taxon>Pseudomonadota</taxon>
        <taxon>Gammaproteobacteria</taxon>
        <taxon>Moraxellales</taxon>
        <taxon>Moraxellaceae</taxon>
        <taxon>Acinetobacter</taxon>
        <taxon>Acinetobacter calcoaceticus/baumannii complex</taxon>
    </lineage>
</organism>
<dbReference type="PANTHER" id="PTHR30466:SF11">
    <property type="entry name" value="FLAVIN-DEPENDENT MONOOXYGENASE, REDUCTASE SUBUNIT HSAB"/>
    <property type="match status" value="1"/>
</dbReference>
<keyword evidence="2" id="KW-0560">Oxidoreductase</keyword>
<dbReference type="InterPro" id="IPR050268">
    <property type="entry name" value="NADH-dep_flavin_reductase"/>
</dbReference>
<dbReference type="Pfam" id="PF01613">
    <property type="entry name" value="Flavin_Reduct"/>
    <property type="match status" value="1"/>
</dbReference>
<evidence type="ECO:0000256" key="1">
    <source>
        <dbReference type="ARBA" id="ARBA00008898"/>
    </source>
</evidence>
<evidence type="ECO:0000313" key="4">
    <source>
        <dbReference type="EMBL" id="EXB06661.1"/>
    </source>
</evidence>
<dbReference type="SUPFAM" id="SSF50475">
    <property type="entry name" value="FMN-binding split barrel"/>
    <property type="match status" value="1"/>
</dbReference>
<evidence type="ECO:0000259" key="3">
    <source>
        <dbReference type="SMART" id="SM00903"/>
    </source>
</evidence>
<dbReference type="GO" id="GO:0030638">
    <property type="term" value="P:polyketide metabolic process"/>
    <property type="evidence" value="ECO:0007669"/>
    <property type="project" value="InterPro"/>
</dbReference>
<dbReference type="Gene3D" id="3.10.450.50">
    <property type="match status" value="1"/>
</dbReference>
<dbReference type="PANTHER" id="PTHR30466">
    <property type="entry name" value="FLAVIN REDUCTASE"/>
    <property type="match status" value="1"/>
</dbReference>
<accession>A0A009I877</accession>
<dbReference type="GO" id="GO:0042602">
    <property type="term" value="F:riboflavin reductase (NADPH) activity"/>
    <property type="evidence" value="ECO:0007669"/>
    <property type="project" value="TreeGrafter"/>
</dbReference>
<evidence type="ECO:0000256" key="2">
    <source>
        <dbReference type="ARBA" id="ARBA00023002"/>
    </source>
</evidence>
<dbReference type="GO" id="GO:0010181">
    <property type="term" value="F:FMN binding"/>
    <property type="evidence" value="ECO:0007669"/>
    <property type="project" value="InterPro"/>
</dbReference>
<dbReference type="InterPro" id="IPR009959">
    <property type="entry name" value="Cyclase_SnoaL-like"/>
</dbReference>
<comment type="caution">
    <text evidence="4">The sequence shown here is derived from an EMBL/GenBank/DDBJ whole genome shotgun (WGS) entry which is preliminary data.</text>
</comment>
<protein>
    <submittedName>
        <fullName evidence="4">SnoaL-like polyketide cyclase family protein</fullName>
    </submittedName>
</protein>
<dbReference type="AlphaFoldDB" id="A0A009I877"/>
<name>A0A009I877_ACIB9</name>
<dbReference type="RefSeq" id="WP_000219152.1">
    <property type="nucleotide sequence ID" value="NZ_JEWH01000009.1"/>
</dbReference>
<dbReference type="InterPro" id="IPR032710">
    <property type="entry name" value="NTF2-like_dom_sf"/>
</dbReference>
<evidence type="ECO:0000313" key="5">
    <source>
        <dbReference type="Proteomes" id="UP000020595"/>
    </source>
</evidence>
<dbReference type="Gene3D" id="2.30.110.10">
    <property type="entry name" value="Electron Transport, Fmn-binding Protein, Chain A"/>
    <property type="match status" value="1"/>
</dbReference>
<reference evidence="4 5" key="1">
    <citation type="submission" date="2014-02" db="EMBL/GenBank/DDBJ databases">
        <title>Comparative genomics and transcriptomics to identify genetic mechanisms underlying the emergence of carbapenem resistant Acinetobacter baumannii (CRAb).</title>
        <authorList>
            <person name="Harris A.D."/>
            <person name="Johnson K.J."/>
            <person name="George J."/>
            <person name="Shefchek K."/>
            <person name="Daugherty S.C."/>
            <person name="Parankush S."/>
            <person name="Sadzewicz L."/>
            <person name="Tallon L."/>
            <person name="Sengamalay N."/>
            <person name="Hazen T.H."/>
            <person name="Rasko D.A."/>
        </authorList>
    </citation>
    <scope>NUCLEOTIDE SEQUENCE [LARGE SCALE GENOMIC DNA]</scope>
    <source>
        <strain evidence="4 5">1295743</strain>
    </source>
</reference>
<comment type="similarity">
    <text evidence="1">Belongs to the non-flavoprotein flavin reductase family.</text>
</comment>